<organism evidence="10 11">
    <name type="scientific">Marchantia polymorpha</name>
    <name type="common">Common liverwort</name>
    <name type="synonym">Marchantia aquatica</name>
    <dbReference type="NCBI Taxonomy" id="3197"/>
    <lineage>
        <taxon>Eukaryota</taxon>
        <taxon>Viridiplantae</taxon>
        <taxon>Streptophyta</taxon>
        <taxon>Embryophyta</taxon>
        <taxon>Marchantiophyta</taxon>
        <taxon>Marchantiopsida</taxon>
        <taxon>Marchantiidae</taxon>
        <taxon>Marchantiales</taxon>
        <taxon>Marchantiaceae</taxon>
        <taxon>Marchantia</taxon>
    </lineage>
</organism>
<dbReference type="AlphaFoldDB" id="A0A2R6VXS9"/>
<reference evidence="11" key="1">
    <citation type="journal article" date="2017" name="Cell">
        <title>Insights into land plant evolution garnered from the Marchantia polymorpha genome.</title>
        <authorList>
            <person name="Bowman J.L."/>
            <person name="Kohchi T."/>
            <person name="Yamato K.T."/>
            <person name="Jenkins J."/>
            <person name="Shu S."/>
            <person name="Ishizaki K."/>
            <person name="Yamaoka S."/>
            <person name="Nishihama R."/>
            <person name="Nakamura Y."/>
            <person name="Berger F."/>
            <person name="Adam C."/>
            <person name="Aki S.S."/>
            <person name="Althoff F."/>
            <person name="Araki T."/>
            <person name="Arteaga-Vazquez M.A."/>
            <person name="Balasubrmanian S."/>
            <person name="Barry K."/>
            <person name="Bauer D."/>
            <person name="Boehm C.R."/>
            <person name="Briginshaw L."/>
            <person name="Caballero-Perez J."/>
            <person name="Catarino B."/>
            <person name="Chen F."/>
            <person name="Chiyoda S."/>
            <person name="Chovatia M."/>
            <person name="Davies K.M."/>
            <person name="Delmans M."/>
            <person name="Demura T."/>
            <person name="Dierschke T."/>
            <person name="Dolan L."/>
            <person name="Dorantes-Acosta A.E."/>
            <person name="Eklund D.M."/>
            <person name="Florent S.N."/>
            <person name="Flores-Sandoval E."/>
            <person name="Fujiyama A."/>
            <person name="Fukuzawa H."/>
            <person name="Galik B."/>
            <person name="Grimanelli D."/>
            <person name="Grimwood J."/>
            <person name="Grossniklaus U."/>
            <person name="Hamada T."/>
            <person name="Haseloff J."/>
            <person name="Hetherington A.J."/>
            <person name="Higo A."/>
            <person name="Hirakawa Y."/>
            <person name="Hundley H.N."/>
            <person name="Ikeda Y."/>
            <person name="Inoue K."/>
            <person name="Inoue S.I."/>
            <person name="Ishida S."/>
            <person name="Jia Q."/>
            <person name="Kakita M."/>
            <person name="Kanazawa T."/>
            <person name="Kawai Y."/>
            <person name="Kawashima T."/>
            <person name="Kennedy M."/>
            <person name="Kinose K."/>
            <person name="Kinoshita T."/>
            <person name="Kohara Y."/>
            <person name="Koide E."/>
            <person name="Komatsu K."/>
            <person name="Kopischke S."/>
            <person name="Kubo M."/>
            <person name="Kyozuka J."/>
            <person name="Lagercrantz U."/>
            <person name="Lin S.S."/>
            <person name="Lindquist E."/>
            <person name="Lipzen A.M."/>
            <person name="Lu C.W."/>
            <person name="De Luna E."/>
            <person name="Martienssen R.A."/>
            <person name="Minamino N."/>
            <person name="Mizutani M."/>
            <person name="Mizutani M."/>
            <person name="Mochizuki N."/>
            <person name="Monte I."/>
            <person name="Mosher R."/>
            <person name="Nagasaki H."/>
            <person name="Nakagami H."/>
            <person name="Naramoto S."/>
            <person name="Nishitani K."/>
            <person name="Ohtani M."/>
            <person name="Okamoto T."/>
            <person name="Okumura M."/>
            <person name="Phillips J."/>
            <person name="Pollak B."/>
            <person name="Reinders A."/>
            <person name="Rovekamp M."/>
            <person name="Sano R."/>
            <person name="Sawa S."/>
            <person name="Schmid M.W."/>
            <person name="Shirakawa M."/>
            <person name="Solano R."/>
            <person name="Spunde A."/>
            <person name="Suetsugu N."/>
            <person name="Sugano S."/>
            <person name="Sugiyama A."/>
            <person name="Sun R."/>
            <person name="Suzuki Y."/>
            <person name="Takenaka M."/>
            <person name="Takezawa D."/>
            <person name="Tomogane H."/>
            <person name="Tsuzuki M."/>
            <person name="Ueda T."/>
            <person name="Umeda M."/>
            <person name="Ward J.M."/>
            <person name="Watanabe Y."/>
            <person name="Yazaki K."/>
            <person name="Yokoyama R."/>
            <person name="Yoshitake Y."/>
            <person name="Yotsui I."/>
            <person name="Zachgo S."/>
            <person name="Schmutz J."/>
        </authorList>
    </citation>
    <scope>NUCLEOTIDE SEQUENCE [LARGE SCALE GENOMIC DNA]</scope>
    <source>
        <strain evidence="11">Tak-1</strain>
    </source>
</reference>
<dbReference type="GO" id="GO:0004672">
    <property type="term" value="F:protein kinase activity"/>
    <property type="evidence" value="ECO:0007669"/>
    <property type="project" value="InterPro"/>
</dbReference>
<dbReference type="PANTHER" id="PTHR47974">
    <property type="entry name" value="OS07G0415500 PROTEIN"/>
    <property type="match status" value="1"/>
</dbReference>
<evidence type="ECO:0000256" key="4">
    <source>
        <dbReference type="ARBA" id="ARBA00022989"/>
    </source>
</evidence>
<evidence type="ECO:0008006" key="12">
    <source>
        <dbReference type="Google" id="ProtNLM"/>
    </source>
</evidence>
<evidence type="ECO:0000313" key="11">
    <source>
        <dbReference type="Proteomes" id="UP000244005"/>
    </source>
</evidence>
<evidence type="ECO:0000259" key="9">
    <source>
        <dbReference type="PROSITE" id="PS50041"/>
    </source>
</evidence>
<dbReference type="SUPFAM" id="SSF56436">
    <property type="entry name" value="C-type lectin-like"/>
    <property type="match status" value="1"/>
</dbReference>
<feature type="transmembrane region" description="Helical" evidence="6">
    <location>
        <begin position="190"/>
        <end position="215"/>
    </location>
</feature>
<sequence length="374" mass="41013">MPWRQGMKVCLWRTSKHVLVIFCILSSLCTIQGQCPSGWQEGPVDQRCFILMNNASSWNESAVNCQAQGGHLAALASALEFPFLDGLCTSDASGSCWLGGTLRRSSSSGIFTPNWTDCRVLWNDSFYPPAPPPPSTNCSDPSCPDFLENGWCSLVVNSSLVWGSCDTKHSFICTLGPDGSCGGRSANKAYIITLSVVSSVILSTTLGVTIWLLAYRRTKRRRRRRRDQSTLAASAAIAPAWRVYTFSELVNFTDGFAPENKLGGRHGGGGDSDSFTYKGVLADGSPVAVRKVRRPGLQGEKDFLAEMRKIGRLRHENLVAMKGCCFDRNDGYIIYEFIPNGTLDDWIHHLPSGARPLDWDARMRIAEGIADSLA</sequence>
<dbReference type="PROSITE" id="PS50041">
    <property type="entry name" value="C_TYPE_LECTIN_2"/>
    <property type="match status" value="1"/>
</dbReference>
<dbReference type="InterPro" id="IPR016187">
    <property type="entry name" value="CTDL_fold"/>
</dbReference>
<evidence type="ECO:0000256" key="3">
    <source>
        <dbReference type="ARBA" id="ARBA00022729"/>
    </source>
</evidence>
<evidence type="ECO:0000256" key="7">
    <source>
        <dbReference type="SAM" id="SignalP"/>
    </source>
</evidence>
<evidence type="ECO:0000256" key="1">
    <source>
        <dbReference type="ARBA" id="ARBA00004167"/>
    </source>
</evidence>
<dbReference type="InterPro" id="IPR000719">
    <property type="entry name" value="Prot_kinase_dom"/>
</dbReference>
<feature type="signal peptide" evidence="7">
    <location>
        <begin position="1"/>
        <end position="33"/>
    </location>
</feature>
<evidence type="ECO:0000256" key="2">
    <source>
        <dbReference type="ARBA" id="ARBA00022692"/>
    </source>
</evidence>
<keyword evidence="3 7" id="KW-0732">Signal</keyword>
<dbReference type="Pfam" id="PF07714">
    <property type="entry name" value="PK_Tyr_Ser-Thr"/>
    <property type="match status" value="1"/>
</dbReference>
<dbReference type="Gene3D" id="3.10.100.10">
    <property type="entry name" value="Mannose-Binding Protein A, subunit A"/>
    <property type="match status" value="1"/>
</dbReference>
<protein>
    <recommendedName>
        <fullName evidence="12">Protein kinase domain-containing protein</fullName>
    </recommendedName>
</protein>
<evidence type="ECO:0000259" key="8">
    <source>
        <dbReference type="PROSITE" id="PS50011"/>
    </source>
</evidence>
<dbReference type="GO" id="GO:0005524">
    <property type="term" value="F:ATP binding"/>
    <property type="evidence" value="ECO:0007669"/>
    <property type="project" value="InterPro"/>
</dbReference>
<keyword evidence="5 6" id="KW-0472">Membrane</keyword>
<evidence type="ECO:0000313" key="10">
    <source>
        <dbReference type="EMBL" id="PTQ26408.1"/>
    </source>
</evidence>
<keyword evidence="11" id="KW-1185">Reference proteome</keyword>
<accession>A0A2R6VXS9</accession>
<keyword evidence="2 6" id="KW-0812">Transmembrane</keyword>
<dbReference type="PANTHER" id="PTHR47974:SF20">
    <property type="entry name" value="RECEPTOR-LIKE SERINE_THREONINE-PROTEIN KINASE"/>
    <property type="match status" value="1"/>
</dbReference>
<dbReference type="Gene3D" id="3.30.200.20">
    <property type="entry name" value="Phosphorylase Kinase, domain 1"/>
    <property type="match status" value="1"/>
</dbReference>
<dbReference type="InterPro" id="IPR011009">
    <property type="entry name" value="Kinase-like_dom_sf"/>
</dbReference>
<dbReference type="OMA" id="DESENQC"/>
<name>A0A2R6VXS9_MARPO</name>
<dbReference type="SUPFAM" id="SSF56112">
    <property type="entry name" value="Protein kinase-like (PK-like)"/>
    <property type="match status" value="1"/>
</dbReference>
<proteinExistence type="predicted"/>
<dbReference type="OrthoDB" id="441660at2759"/>
<dbReference type="Pfam" id="PF00059">
    <property type="entry name" value="Lectin_C"/>
    <property type="match status" value="1"/>
</dbReference>
<dbReference type="GO" id="GO:0016020">
    <property type="term" value="C:membrane"/>
    <property type="evidence" value="ECO:0007669"/>
    <property type="project" value="UniProtKB-SubCell"/>
</dbReference>
<feature type="domain" description="Protein kinase" evidence="8">
    <location>
        <begin position="260"/>
        <end position="374"/>
    </location>
</feature>
<dbReference type="PROSITE" id="PS50011">
    <property type="entry name" value="PROTEIN_KINASE_DOM"/>
    <property type="match status" value="1"/>
</dbReference>
<dbReference type="InterPro" id="IPR016186">
    <property type="entry name" value="C-type_lectin-like/link_sf"/>
</dbReference>
<comment type="subcellular location">
    <subcellularLocation>
        <location evidence="1">Membrane</location>
        <topology evidence="1">Single-pass membrane protein</topology>
    </subcellularLocation>
</comment>
<dbReference type="CDD" id="cd00037">
    <property type="entry name" value="CLECT"/>
    <property type="match status" value="1"/>
</dbReference>
<evidence type="ECO:0000256" key="5">
    <source>
        <dbReference type="ARBA" id="ARBA00023136"/>
    </source>
</evidence>
<dbReference type="EMBL" id="KZ774158">
    <property type="protein sequence ID" value="PTQ26408.1"/>
    <property type="molecule type" value="Genomic_DNA"/>
</dbReference>
<dbReference type="SMART" id="SM00034">
    <property type="entry name" value="CLECT"/>
    <property type="match status" value="1"/>
</dbReference>
<feature type="chain" id="PRO_5015336174" description="Protein kinase domain-containing protein" evidence="7">
    <location>
        <begin position="34"/>
        <end position="374"/>
    </location>
</feature>
<evidence type="ECO:0000256" key="6">
    <source>
        <dbReference type="SAM" id="Phobius"/>
    </source>
</evidence>
<gene>
    <name evidence="10" type="ORF">MARPO_1925s0001</name>
</gene>
<dbReference type="InterPro" id="IPR001304">
    <property type="entry name" value="C-type_lectin-like"/>
</dbReference>
<dbReference type="InterPro" id="IPR001245">
    <property type="entry name" value="Ser-Thr/Tyr_kinase_cat_dom"/>
</dbReference>
<keyword evidence="4 6" id="KW-1133">Transmembrane helix</keyword>
<feature type="domain" description="C-type lectin" evidence="9">
    <location>
        <begin position="44"/>
        <end position="174"/>
    </location>
</feature>
<dbReference type="Proteomes" id="UP000244005">
    <property type="component" value="Unassembled WGS sequence"/>
</dbReference>